<sequence>MVTHMQSEIYSAMYRMICKYGWGWGMTCNIINRQYGTNYTVKEFKELFRRYFLSKRE</sequence>
<name>A0A8S5MFB0_9CAUD</name>
<dbReference type="EMBL" id="BK014893">
    <property type="protein sequence ID" value="DAD81021.1"/>
    <property type="molecule type" value="Genomic_DNA"/>
</dbReference>
<proteinExistence type="predicted"/>
<evidence type="ECO:0000313" key="1">
    <source>
        <dbReference type="EMBL" id="DAD81021.1"/>
    </source>
</evidence>
<accession>A0A8S5MFB0</accession>
<protein>
    <submittedName>
        <fullName evidence="1">Uncharacterized protein</fullName>
    </submittedName>
</protein>
<reference evidence="1" key="1">
    <citation type="journal article" date="2021" name="Proc. Natl. Acad. Sci. U.S.A.">
        <title>A Catalog of Tens of Thousands of Viruses from Human Metagenomes Reveals Hidden Associations with Chronic Diseases.</title>
        <authorList>
            <person name="Tisza M.J."/>
            <person name="Buck C.B."/>
        </authorList>
    </citation>
    <scope>NUCLEOTIDE SEQUENCE</scope>
    <source>
        <strain evidence="1">CtGFb30</strain>
    </source>
</reference>
<organism evidence="1">
    <name type="scientific">Siphoviridae sp. ctGFb30</name>
    <dbReference type="NCBI Taxonomy" id="2826219"/>
    <lineage>
        <taxon>Viruses</taxon>
        <taxon>Duplodnaviria</taxon>
        <taxon>Heunggongvirae</taxon>
        <taxon>Uroviricota</taxon>
        <taxon>Caudoviricetes</taxon>
    </lineage>
</organism>